<dbReference type="InterPro" id="IPR012650">
    <property type="entry name" value="CHP02328"/>
</dbReference>
<organism evidence="1 2">
    <name type="scientific">Streptococcus agalactiae MRI Z1-216</name>
    <dbReference type="NCBI Taxonomy" id="1154879"/>
    <lineage>
        <taxon>Bacteria</taxon>
        <taxon>Bacillati</taxon>
        <taxon>Bacillota</taxon>
        <taxon>Bacilli</taxon>
        <taxon>Lactobacillales</taxon>
        <taxon>Streptococcaceae</taxon>
        <taxon>Streptococcus</taxon>
    </lineage>
</organism>
<sequence>MRLWHQDIIELLPRQQLLGQHRECCALRGNGWGRKHETVDYVFRYSPYRLFAYHQLVMEEMMERGYRVSKEWLIAEYRGMKCPRYDTLNPVDLETPIYPEHNQDYLQECLWNLKAKGIDLPINKIK</sequence>
<accession>A0AAD2WY55</accession>
<evidence type="ECO:0000313" key="1">
    <source>
        <dbReference type="EMBL" id="EPU40698.1"/>
    </source>
</evidence>
<evidence type="ECO:0000313" key="2">
    <source>
        <dbReference type="Proteomes" id="UP000015176"/>
    </source>
</evidence>
<protein>
    <submittedName>
        <fullName evidence="1">Pyrimidine dimer DNA glycosylase</fullName>
    </submittedName>
</protein>
<dbReference type="EMBL" id="ALSF01000039">
    <property type="protein sequence ID" value="EPU40698.1"/>
    <property type="molecule type" value="Genomic_DNA"/>
</dbReference>
<gene>
    <name evidence="1" type="ORF">SAG0164_09275</name>
</gene>
<dbReference type="RefSeq" id="WP_001241816.1">
    <property type="nucleotide sequence ID" value="NZ_ALSF01000039.1"/>
</dbReference>
<comment type="caution">
    <text evidence="1">The sequence shown here is derived from an EMBL/GenBank/DDBJ whole genome shotgun (WGS) entry which is preliminary data.</text>
</comment>
<name>A0AAD2WY55_STRAG</name>
<dbReference type="Pfam" id="PF03013">
    <property type="entry name" value="Pyr_excise"/>
    <property type="match status" value="1"/>
</dbReference>
<proteinExistence type="predicted"/>
<dbReference type="GeneID" id="66885840"/>
<dbReference type="AlphaFoldDB" id="A0AAD2WY55"/>
<reference evidence="1 2" key="1">
    <citation type="submission" date="2012-07" db="EMBL/GenBank/DDBJ databases">
        <authorList>
            <person name="Moroni P."/>
            <person name="Richards V.P."/>
            <person name="Durkin S.A.S."/>
            <person name="Kim M."/>
            <person name="Pavinski Bitar P.D."/>
            <person name="Stanhope M.J."/>
            <person name="Town C.D."/>
            <person name="Zadoks R.N."/>
            <person name="Venter J.C."/>
        </authorList>
    </citation>
    <scope>NUCLEOTIDE SEQUENCE [LARGE SCALE GENOMIC DNA]</scope>
    <source>
        <strain evidence="1 2">MRI Z1-216</strain>
    </source>
</reference>
<dbReference type="NCBIfam" id="TIGR02328">
    <property type="entry name" value="TIGR02328 family protein"/>
    <property type="match status" value="1"/>
</dbReference>
<dbReference type="Proteomes" id="UP000015176">
    <property type="component" value="Unassembled WGS sequence"/>
</dbReference>
<dbReference type="InterPro" id="IPR004260">
    <property type="entry name" value="Pyr-dimer_DNA_glycosylase"/>
</dbReference>